<evidence type="ECO:0000313" key="1">
    <source>
        <dbReference type="EMBL" id="ORY47001.1"/>
    </source>
</evidence>
<gene>
    <name evidence="1" type="ORF">BCR33DRAFT_114831</name>
</gene>
<reference evidence="1 2" key="1">
    <citation type="submission" date="2016-07" db="EMBL/GenBank/DDBJ databases">
        <title>Pervasive Adenine N6-methylation of Active Genes in Fungi.</title>
        <authorList>
            <consortium name="DOE Joint Genome Institute"/>
            <person name="Mondo S.J."/>
            <person name="Dannebaum R.O."/>
            <person name="Kuo R.C."/>
            <person name="Labutti K."/>
            <person name="Haridas S."/>
            <person name="Kuo A."/>
            <person name="Salamov A."/>
            <person name="Ahrendt S.R."/>
            <person name="Lipzen A."/>
            <person name="Sullivan W."/>
            <person name="Andreopoulos W.B."/>
            <person name="Clum A."/>
            <person name="Lindquist E."/>
            <person name="Daum C."/>
            <person name="Ramamoorthy G.K."/>
            <person name="Gryganskyi A."/>
            <person name="Culley D."/>
            <person name="Magnuson J.K."/>
            <person name="James T.Y."/>
            <person name="O'Malley M.A."/>
            <person name="Stajich J.E."/>
            <person name="Spatafora J.W."/>
            <person name="Visel A."/>
            <person name="Grigoriev I.V."/>
        </authorList>
    </citation>
    <scope>NUCLEOTIDE SEQUENCE [LARGE SCALE GENOMIC DNA]</scope>
    <source>
        <strain evidence="1 2">JEL800</strain>
    </source>
</reference>
<dbReference type="AlphaFoldDB" id="A0A1Y2CIY7"/>
<sequence>MSRQPQHSGFIRARFKSHRTFPSANLQIMPTTKNRAKLRFTINPLREIHTRHYIQHPFSRRFHQKREQECGSYGNPACVDEDHGASVNPPTRFPSMVLRITRYLARSRSIYGMRI</sequence>
<dbReference type="Proteomes" id="UP000193642">
    <property type="component" value="Unassembled WGS sequence"/>
</dbReference>
<proteinExistence type="predicted"/>
<protein>
    <submittedName>
        <fullName evidence="1">Uncharacterized protein</fullName>
    </submittedName>
</protein>
<accession>A0A1Y2CIY7</accession>
<comment type="caution">
    <text evidence="1">The sequence shown here is derived from an EMBL/GenBank/DDBJ whole genome shotgun (WGS) entry which is preliminary data.</text>
</comment>
<evidence type="ECO:0000313" key="2">
    <source>
        <dbReference type="Proteomes" id="UP000193642"/>
    </source>
</evidence>
<keyword evidence="2" id="KW-1185">Reference proteome</keyword>
<dbReference type="EMBL" id="MCGO01000015">
    <property type="protein sequence ID" value="ORY47001.1"/>
    <property type="molecule type" value="Genomic_DNA"/>
</dbReference>
<name>A0A1Y2CIY7_9FUNG</name>
<organism evidence="1 2">
    <name type="scientific">Rhizoclosmatium globosum</name>
    <dbReference type="NCBI Taxonomy" id="329046"/>
    <lineage>
        <taxon>Eukaryota</taxon>
        <taxon>Fungi</taxon>
        <taxon>Fungi incertae sedis</taxon>
        <taxon>Chytridiomycota</taxon>
        <taxon>Chytridiomycota incertae sedis</taxon>
        <taxon>Chytridiomycetes</taxon>
        <taxon>Chytridiales</taxon>
        <taxon>Chytriomycetaceae</taxon>
        <taxon>Rhizoclosmatium</taxon>
    </lineage>
</organism>